<dbReference type="STRING" id="1619100.UT34_C0001G0229"/>
<feature type="domain" description="Translation initiation factor 3 C-terminal" evidence="5">
    <location>
        <begin position="103"/>
        <end position="184"/>
    </location>
</feature>
<comment type="similarity">
    <text evidence="1">Belongs to the IF-3 family.</text>
</comment>
<dbReference type="PANTHER" id="PTHR10938:SF0">
    <property type="entry name" value="TRANSLATION INITIATION FACTOR IF-3, MITOCHONDRIAL"/>
    <property type="match status" value="1"/>
</dbReference>
<proteinExistence type="inferred from homology"/>
<dbReference type="GO" id="GO:0043022">
    <property type="term" value="F:ribosome binding"/>
    <property type="evidence" value="ECO:0007669"/>
    <property type="project" value="TreeGrafter"/>
</dbReference>
<dbReference type="AlphaFoldDB" id="A0A0G0MQ82"/>
<dbReference type="Pfam" id="PF00707">
    <property type="entry name" value="IF3_C"/>
    <property type="match status" value="1"/>
</dbReference>
<dbReference type="NCBIfam" id="TIGR00168">
    <property type="entry name" value="infC"/>
    <property type="match status" value="1"/>
</dbReference>
<dbReference type="GO" id="GO:0003743">
    <property type="term" value="F:translation initiation factor activity"/>
    <property type="evidence" value="ECO:0007669"/>
    <property type="project" value="UniProtKB-UniRule"/>
</dbReference>
<dbReference type="Gene3D" id="3.30.110.10">
    <property type="entry name" value="Translation initiation factor 3 (IF-3), C-terminal domain"/>
    <property type="match status" value="1"/>
</dbReference>
<dbReference type="GO" id="GO:0032790">
    <property type="term" value="P:ribosome disassembly"/>
    <property type="evidence" value="ECO:0007669"/>
    <property type="project" value="TreeGrafter"/>
</dbReference>
<dbReference type="Proteomes" id="UP000034799">
    <property type="component" value="Unassembled WGS sequence"/>
</dbReference>
<evidence type="ECO:0000256" key="1">
    <source>
        <dbReference type="ARBA" id="ARBA00005439"/>
    </source>
</evidence>
<gene>
    <name evidence="7" type="ORF">UT34_C0001G0229</name>
</gene>
<evidence type="ECO:0000313" key="8">
    <source>
        <dbReference type="Proteomes" id="UP000034799"/>
    </source>
</evidence>
<protein>
    <recommendedName>
        <fullName evidence="4">Translation initiation factor IF-3</fullName>
    </recommendedName>
</protein>
<dbReference type="PANTHER" id="PTHR10938">
    <property type="entry name" value="TRANSLATION INITIATION FACTOR IF-3"/>
    <property type="match status" value="1"/>
</dbReference>
<feature type="domain" description="Translation initiation factor 3 N-terminal" evidence="6">
    <location>
        <begin position="28"/>
        <end position="95"/>
    </location>
</feature>
<dbReference type="SUPFAM" id="SSF55200">
    <property type="entry name" value="Translation initiation factor IF3, C-terminal domain"/>
    <property type="match status" value="1"/>
</dbReference>
<keyword evidence="3" id="KW-0648">Protein biosynthesis</keyword>
<dbReference type="InterPro" id="IPR001288">
    <property type="entry name" value="Translation_initiation_fac_3"/>
</dbReference>
<name>A0A0G0MQ82_9BACT</name>
<dbReference type="SUPFAM" id="SSF54364">
    <property type="entry name" value="Translation initiation factor IF3, N-terminal domain"/>
    <property type="match status" value="1"/>
</dbReference>
<evidence type="ECO:0000256" key="3">
    <source>
        <dbReference type="ARBA" id="ARBA00022917"/>
    </source>
</evidence>
<comment type="caution">
    <text evidence="7">The sequence shown here is derived from an EMBL/GenBank/DDBJ whole genome shotgun (WGS) entry which is preliminary data.</text>
</comment>
<dbReference type="InterPro" id="IPR019814">
    <property type="entry name" value="Translation_initiation_fac_3_N"/>
</dbReference>
<accession>A0A0G0MQ82</accession>
<dbReference type="InterPro" id="IPR019815">
    <property type="entry name" value="Translation_initiation_fac_3_C"/>
</dbReference>
<dbReference type="GO" id="GO:0005737">
    <property type="term" value="C:cytoplasm"/>
    <property type="evidence" value="ECO:0007669"/>
    <property type="project" value="UniProtKB-ARBA"/>
</dbReference>
<reference evidence="7 8" key="1">
    <citation type="journal article" date="2015" name="Nature">
        <title>rRNA introns, odd ribosomes, and small enigmatic genomes across a large radiation of phyla.</title>
        <authorList>
            <person name="Brown C.T."/>
            <person name="Hug L.A."/>
            <person name="Thomas B.C."/>
            <person name="Sharon I."/>
            <person name="Castelle C.J."/>
            <person name="Singh A."/>
            <person name="Wilkins M.J."/>
            <person name="Williams K.H."/>
            <person name="Banfield J.F."/>
        </authorList>
    </citation>
    <scope>NUCLEOTIDE SEQUENCE [LARGE SCALE GENOMIC DNA]</scope>
</reference>
<sequence>MEFKRDFRSSYDRNRFQDKKKFFGPRKNEYIRVPQVMLIDESGNNLGVTKTDEAIRLAQAKGLDLVEVGATATPPVCKIIDFAKYMYEQNKKQRKSKNKSKPMKEFQFSPVIEQGDIDTRVRRSKEFLGKGHMVRLTMVRKGRQTHEQAVQVFNGILTNFEGYSTIEPDKKVEGKTISITFKPNGKTKD</sequence>
<dbReference type="InterPro" id="IPR036787">
    <property type="entry name" value="T_IF-3_N_sf"/>
</dbReference>
<keyword evidence="2 7" id="KW-0396">Initiation factor</keyword>
<evidence type="ECO:0000256" key="2">
    <source>
        <dbReference type="ARBA" id="ARBA00022540"/>
    </source>
</evidence>
<dbReference type="Gene3D" id="3.10.20.80">
    <property type="entry name" value="Translation initiation factor 3 (IF-3), N-terminal domain"/>
    <property type="match status" value="1"/>
</dbReference>
<evidence type="ECO:0000313" key="7">
    <source>
        <dbReference type="EMBL" id="KKR06189.1"/>
    </source>
</evidence>
<dbReference type="EMBL" id="LBWK01000001">
    <property type="protein sequence ID" value="KKR06189.1"/>
    <property type="molecule type" value="Genomic_DNA"/>
</dbReference>
<organism evidence="7 8">
    <name type="scientific">candidate division WS6 bacterium GW2011_GWF2_39_15</name>
    <dbReference type="NCBI Taxonomy" id="1619100"/>
    <lineage>
        <taxon>Bacteria</taxon>
        <taxon>Candidatus Dojkabacteria</taxon>
    </lineage>
</organism>
<evidence type="ECO:0000259" key="5">
    <source>
        <dbReference type="Pfam" id="PF00707"/>
    </source>
</evidence>
<dbReference type="InterPro" id="IPR036788">
    <property type="entry name" value="T_IF-3_C_sf"/>
</dbReference>
<dbReference type="Pfam" id="PF05198">
    <property type="entry name" value="IF3_N"/>
    <property type="match status" value="1"/>
</dbReference>
<evidence type="ECO:0000259" key="6">
    <source>
        <dbReference type="Pfam" id="PF05198"/>
    </source>
</evidence>
<evidence type="ECO:0000256" key="4">
    <source>
        <dbReference type="NCBIfam" id="TIGR00168"/>
    </source>
</evidence>